<dbReference type="EMBL" id="JAOWKX010000001">
    <property type="protein sequence ID" value="MCV2883399.1"/>
    <property type="molecule type" value="Genomic_DNA"/>
</dbReference>
<reference evidence="1 2" key="1">
    <citation type="submission" date="2022-10" db="EMBL/GenBank/DDBJ databases">
        <title>Aestuariibacter sp. AA17 isolated from Montipora capitata coral fragment.</title>
        <authorList>
            <person name="Emsley S.A."/>
            <person name="Pfannmuller K.M."/>
            <person name="Loughran R.M."/>
            <person name="Shlafstein M."/>
            <person name="Papke E."/>
            <person name="Saw J.H."/>
            <person name="Ushijima B."/>
            <person name="Videau P."/>
        </authorList>
    </citation>
    <scope>NUCLEOTIDE SEQUENCE [LARGE SCALE GENOMIC DNA]</scope>
    <source>
        <strain evidence="1 2">AA17</strain>
    </source>
</reference>
<gene>
    <name evidence="1" type="ORF">OE749_01640</name>
</gene>
<evidence type="ECO:0000313" key="2">
    <source>
        <dbReference type="Proteomes" id="UP001652504"/>
    </source>
</evidence>
<dbReference type="Proteomes" id="UP001652504">
    <property type="component" value="Unassembled WGS sequence"/>
</dbReference>
<dbReference type="RefSeq" id="WP_263710599.1">
    <property type="nucleotide sequence ID" value="NZ_JAOWKX010000001.1"/>
</dbReference>
<proteinExistence type="predicted"/>
<sequence length="115" mass="12951">MTTLAECARIVTQHIHRFLDLHSGQMQAEYVEFYHSARAGIEPLLRTAAIQNDLREQALDAYTHALVKGEELIVLLSSLHAAYTSDDNKKAMEWTAEFIGLMMAFVEAIAADRDE</sequence>
<name>A0ABT3A430_9ALTE</name>
<organism evidence="1 2">
    <name type="scientific">Fluctibacter corallii</name>
    <dbReference type="NCBI Taxonomy" id="2984329"/>
    <lineage>
        <taxon>Bacteria</taxon>
        <taxon>Pseudomonadati</taxon>
        <taxon>Pseudomonadota</taxon>
        <taxon>Gammaproteobacteria</taxon>
        <taxon>Alteromonadales</taxon>
        <taxon>Alteromonadaceae</taxon>
        <taxon>Fluctibacter</taxon>
    </lineage>
</organism>
<keyword evidence="2" id="KW-1185">Reference proteome</keyword>
<accession>A0ABT3A430</accession>
<comment type="caution">
    <text evidence="1">The sequence shown here is derived from an EMBL/GenBank/DDBJ whole genome shotgun (WGS) entry which is preliminary data.</text>
</comment>
<evidence type="ECO:0000313" key="1">
    <source>
        <dbReference type="EMBL" id="MCV2883399.1"/>
    </source>
</evidence>
<protein>
    <submittedName>
        <fullName evidence="1">Uncharacterized protein</fullName>
    </submittedName>
</protein>